<name>A0A6I9XEE9_9SAUR</name>
<feature type="domain" description="CW-type" evidence="5">
    <location>
        <begin position="29"/>
        <end position="84"/>
    </location>
</feature>
<dbReference type="PANTHER" id="PTHR15999">
    <property type="entry name" value="ZINC FINGER CW-TYPE PWWP DOMAIN PROTEIN 1"/>
    <property type="match status" value="1"/>
</dbReference>
<reference evidence="7" key="1">
    <citation type="submission" date="2025-08" db="UniProtKB">
        <authorList>
            <consortium name="RefSeq"/>
        </authorList>
    </citation>
    <scope>IDENTIFICATION</scope>
    <source>
        <tissue evidence="7">Skeletal muscle</tissue>
    </source>
</reference>
<evidence type="ECO:0000256" key="1">
    <source>
        <dbReference type="ARBA" id="ARBA00022723"/>
    </source>
</evidence>
<dbReference type="SUPFAM" id="SSF63748">
    <property type="entry name" value="Tudor/PWWP/MBT"/>
    <property type="match status" value="1"/>
</dbReference>
<evidence type="ECO:0000259" key="5">
    <source>
        <dbReference type="PROSITE" id="PS51050"/>
    </source>
</evidence>
<dbReference type="InterPro" id="IPR011124">
    <property type="entry name" value="Znf_CW"/>
</dbReference>
<protein>
    <submittedName>
        <fullName evidence="7">Zinc finger CW-type PWWP domain protein 2</fullName>
    </submittedName>
</protein>
<evidence type="ECO:0000313" key="7">
    <source>
        <dbReference type="RefSeq" id="XP_013912242.1"/>
    </source>
</evidence>
<dbReference type="Gene3D" id="2.30.30.140">
    <property type="match status" value="1"/>
</dbReference>
<dbReference type="AlphaFoldDB" id="A0A6I9XEE9"/>
<accession>A0A6I9XEE9</accession>
<sequence length="367" mass="42649">MVQLTEGTNILQTRRVKNCYMDSVKENNFYIGKVWIQCENRSCLKWRLLLQNDVGNIDSNAPWYCSMNIDPQFNKCSVAEEYFPKESQFQKHGLKFIYSKFQLGSLVLAKMKTWPRWPGILSPDPIDGQYVKYDFNGDVESHHVEFLGNPHSRSWTAIKYIDPYPSSFKTEVCKKRKTWYESAFEEANKLLACTTQQRLDICYLSKKDTLNDKEAKRKTDKIECRKMIKSYTKKCGKKISCRNGRKQRMLTYPCKIARSEDILSKKNLVVRETKIILKDLDQILNQVLVTSKPFLESSGNGEANNERKEVLNCCLEASEEKRPMEISIEEDCIIIDGKAFVAGEYIESITEQFKEIDSLMADFQSNL</sequence>
<keyword evidence="2" id="KW-0863">Zinc-finger</keyword>
<dbReference type="RefSeq" id="XP_013912242.1">
    <property type="nucleotide sequence ID" value="XM_014056767.1"/>
</dbReference>
<evidence type="ECO:0000256" key="2">
    <source>
        <dbReference type="ARBA" id="ARBA00022771"/>
    </source>
</evidence>
<keyword evidence="6" id="KW-1185">Reference proteome</keyword>
<dbReference type="InterPro" id="IPR042778">
    <property type="entry name" value="ZCWPW1/ZCWPW2"/>
</dbReference>
<dbReference type="PANTHER" id="PTHR15999:SF6">
    <property type="entry name" value="ZINC FINGER CW-TYPE PWWP DOMAIN PROTEIN 2"/>
    <property type="match status" value="1"/>
</dbReference>
<evidence type="ECO:0000256" key="3">
    <source>
        <dbReference type="ARBA" id="ARBA00022833"/>
    </source>
</evidence>
<dbReference type="GO" id="GO:0005634">
    <property type="term" value="C:nucleus"/>
    <property type="evidence" value="ECO:0007669"/>
    <property type="project" value="TreeGrafter"/>
</dbReference>
<dbReference type="Pfam" id="PF07496">
    <property type="entry name" value="zf-CW"/>
    <property type="match status" value="1"/>
</dbReference>
<dbReference type="PROSITE" id="PS50812">
    <property type="entry name" value="PWWP"/>
    <property type="match status" value="1"/>
</dbReference>
<dbReference type="KEGG" id="tsr:106541354"/>
<dbReference type="Gene3D" id="3.30.40.100">
    <property type="match status" value="1"/>
</dbReference>
<dbReference type="Pfam" id="PF00855">
    <property type="entry name" value="PWWP"/>
    <property type="match status" value="1"/>
</dbReference>
<dbReference type="OrthoDB" id="757982at2759"/>
<proteinExistence type="predicted"/>
<dbReference type="Proteomes" id="UP000504617">
    <property type="component" value="Unplaced"/>
</dbReference>
<dbReference type="GeneID" id="106541354"/>
<dbReference type="InterPro" id="IPR000313">
    <property type="entry name" value="PWWP_dom"/>
</dbReference>
<keyword evidence="3" id="KW-0862">Zinc</keyword>
<organism evidence="6 7">
    <name type="scientific">Thamnophis sirtalis</name>
    <dbReference type="NCBI Taxonomy" id="35019"/>
    <lineage>
        <taxon>Eukaryota</taxon>
        <taxon>Metazoa</taxon>
        <taxon>Chordata</taxon>
        <taxon>Craniata</taxon>
        <taxon>Vertebrata</taxon>
        <taxon>Euteleostomi</taxon>
        <taxon>Lepidosauria</taxon>
        <taxon>Squamata</taxon>
        <taxon>Bifurcata</taxon>
        <taxon>Unidentata</taxon>
        <taxon>Episquamata</taxon>
        <taxon>Toxicofera</taxon>
        <taxon>Serpentes</taxon>
        <taxon>Colubroidea</taxon>
        <taxon>Colubridae</taxon>
        <taxon>Natricinae</taxon>
        <taxon>Thamnophis</taxon>
    </lineage>
</organism>
<dbReference type="PROSITE" id="PS51050">
    <property type="entry name" value="ZF_CW"/>
    <property type="match status" value="1"/>
</dbReference>
<dbReference type="GO" id="GO:0008270">
    <property type="term" value="F:zinc ion binding"/>
    <property type="evidence" value="ECO:0007669"/>
    <property type="project" value="UniProtKB-KW"/>
</dbReference>
<dbReference type="CDD" id="cd20146">
    <property type="entry name" value="PWWP_ZCWPW2"/>
    <property type="match status" value="1"/>
</dbReference>
<evidence type="ECO:0000313" key="6">
    <source>
        <dbReference type="Proteomes" id="UP000504617"/>
    </source>
</evidence>
<keyword evidence="1" id="KW-0479">Metal-binding</keyword>
<evidence type="ECO:0000259" key="4">
    <source>
        <dbReference type="PROSITE" id="PS50812"/>
    </source>
</evidence>
<gene>
    <name evidence="7" type="primary">ZCWPW2</name>
</gene>
<feature type="domain" description="PWWP" evidence="4">
    <location>
        <begin position="103"/>
        <end position="167"/>
    </location>
</feature>
<dbReference type="CTD" id="152098"/>